<feature type="non-terminal residue" evidence="2">
    <location>
        <position position="67"/>
    </location>
</feature>
<protein>
    <submittedName>
        <fullName evidence="2">Gag/pol polyprotein</fullName>
    </submittedName>
</protein>
<name>A0A2K3KJE0_TRIPR</name>
<feature type="region of interest" description="Disordered" evidence="1">
    <location>
        <begin position="1"/>
        <end position="22"/>
    </location>
</feature>
<gene>
    <name evidence="2" type="ORF">L195_g063031</name>
</gene>
<dbReference type="Proteomes" id="UP000236291">
    <property type="component" value="Unassembled WGS sequence"/>
</dbReference>
<reference evidence="2 3" key="2">
    <citation type="journal article" date="2017" name="Front. Plant Sci.">
        <title>Gene Classification and Mining of Molecular Markers Useful in Red Clover (Trifolium pratense) Breeding.</title>
        <authorList>
            <person name="Istvanek J."/>
            <person name="Dluhosova J."/>
            <person name="Dluhos P."/>
            <person name="Patkova L."/>
            <person name="Nedelnik J."/>
            <person name="Repkova J."/>
        </authorList>
    </citation>
    <scope>NUCLEOTIDE SEQUENCE [LARGE SCALE GENOMIC DNA]</scope>
    <source>
        <strain evidence="3">cv. Tatra</strain>
        <tissue evidence="2">Young leaves</tissue>
    </source>
</reference>
<reference evidence="2 3" key="1">
    <citation type="journal article" date="2014" name="Am. J. Bot.">
        <title>Genome assembly and annotation for red clover (Trifolium pratense; Fabaceae).</title>
        <authorList>
            <person name="Istvanek J."/>
            <person name="Jaros M."/>
            <person name="Krenek A."/>
            <person name="Repkova J."/>
        </authorList>
    </citation>
    <scope>NUCLEOTIDE SEQUENCE [LARGE SCALE GENOMIC DNA]</scope>
    <source>
        <strain evidence="3">cv. Tatra</strain>
        <tissue evidence="2">Young leaves</tissue>
    </source>
</reference>
<organism evidence="2 3">
    <name type="scientific">Trifolium pratense</name>
    <name type="common">Red clover</name>
    <dbReference type="NCBI Taxonomy" id="57577"/>
    <lineage>
        <taxon>Eukaryota</taxon>
        <taxon>Viridiplantae</taxon>
        <taxon>Streptophyta</taxon>
        <taxon>Embryophyta</taxon>
        <taxon>Tracheophyta</taxon>
        <taxon>Spermatophyta</taxon>
        <taxon>Magnoliopsida</taxon>
        <taxon>eudicotyledons</taxon>
        <taxon>Gunneridae</taxon>
        <taxon>Pentapetalae</taxon>
        <taxon>rosids</taxon>
        <taxon>fabids</taxon>
        <taxon>Fabales</taxon>
        <taxon>Fabaceae</taxon>
        <taxon>Papilionoideae</taxon>
        <taxon>50 kb inversion clade</taxon>
        <taxon>NPAAA clade</taxon>
        <taxon>Hologalegina</taxon>
        <taxon>IRL clade</taxon>
        <taxon>Trifolieae</taxon>
        <taxon>Trifolium</taxon>
    </lineage>
</organism>
<evidence type="ECO:0000313" key="3">
    <source>
        <dbReference type="Proteomes" id="UP000236291"/>
    </source>
</evidence>
<sequence length="67" mass="7617">MIPVDFEFPINQAEEGDEDDSELPEGLARLLEQEEKEIQPHQEPIEVINLGTDEDKKEIKIGASLQE</sequence>
<proteinExistence type="predicted"/>
<evidence type="ECO:0000256" key="1">
    <source>
        <dbReference type="SAM" id="MobiDB-lite"/>
    </source>
</evidence>
<evidence type="ECO:0000313" key="2">
    <source>
        <dbReference type="EMBL" id="PNX66397.1"/>
    </source>
</evidence>
<comment type="caution">
    <text evidence="2">The sequence shown here is derived from an EMBL/GenBank/DDBJ whole genome shotgun (WGS) entry which is preliminary data.</text>
</comment>
<accession>A0A2K3KJE0</accession>
<dbReference type="AlphaFoldDB" id="A0A2K3KJE0"/>
<dbReference type="EMBL" id="ASHM01192876">
    <property type="protein sequence ID" value="PNX66397.1"/>
    <property type="molecule type" value="Genomic_DNA"/>
</dbReference>